<keyword evidence="3" id="KW-1185">Reference proteome</keyword>
<evidence type="ECO:0000313" key="2">
    <source>
        <dbReference type="EMBL" id="SEI52849.1"/>
    </source>
</evidence>
<proteinExistence type="predicted"/>
<evidence type="ECO:0000313" key="4">
    <source>
        <dbReference type="Proteomes" id="UP000183077"/>
    </source>
</evidence>
<gene>
    <name evidence="1" type="ORF">AV926_05355</name>
    <name evidence="2" type="ORF">SAMN04488018_101385</name>
</gene>
<dbReference type="AlphaFoldDB" id="A0A164A4M8"/>
<dbReference type="RefSeq" id="WP_038985116.1">
    <property type="nucleotide sequence ID" value="NZ_FNYS01000001.1"/>
</dbReference>
<reference evidence="1 3" key="1">
    <citation type="submission" date="2016-01" db="EMBL/GenBank/DDBJ databases">
        <title>Whole genome sequencing of Myroides marinus L41.</title>
        <authorList>
            <person name="Hong K.W."/>
        </authorList>
    </citation>
    <scope>NUCLEOTIDE SEQUENCE [LARGE SCALE GENOMIC DNA]</scope>
    <source>
        <strain evidence="1 3">L41</strain>
    </source>
</reference>
<dbReference type="Proteomes" id="UP000183077">
    <property type="component" value="Unassembled WGS sequence"/>
</dbReference>
<protein>
    <submittedName>
        <fullName evidence="1">Uncharacterized protein</fullName>
    </submittedName>
</protein>
<dbReference type="OrthoDB" id="5194528at2"/>
<dbReference type="EMBL" id="LQNU01000041">
    <property type="protein sequence ID" value="KZE82973.1"/>
    <property type="molecule type" value="Genomic_DNA"/>
</dbReference>
<name>A0A164A4M8_9FLAO</name>
<dbReference type="Proteomes" id="UP000076630">
    <property type="component" value="Unassembled WGS sequence"/>
</dbReference>
<organism evidence="1 3">
    <name type="scientific">Myroides marinus</name>
    <dbReference type="NCBI Taxonomy" id="703342"/>
    <lineage>
        <taxon>Bacteria</taxon>
        <taxon>Pseudomonadati</taxon>
        <taxon>Bacteroidota</taxon>
        <taxon>Flavobacteriia</taxon>
        <taxon>Flavobacteriales</taxon>
        <taxon>Flavobacteriaceae</taxon>
        <taxon>Myroides</taxon>
    </lineage>
</organism>
<sequence>MQNKIQLLEKYFETELYEDFHSLQSDLVIWVDWSDYDDAIVEYIEKCLLTGHLTASIEDQPNDQLLLKVIYDSKEYTHIIVDRDDTIIWLNSILMPDYEIRFCKISDGSDTLAFLPLTREHWHQLETIYTLDKINSHFEAINSDSVFFNKEYDFDEDFFLED</sequence>
<evidence type="ECO:0000313" key="3">
    <source>
        <dbReference type="Proteomes" id="UP000076630"/>
    </source>
</evidence>
<reference evidence="2 4" key="2">
    <citation type="submission" date="2016-10" db="EMBL/GenBank/DDBJ databases">
        <authorList>
            <person name="de Groot N.N."/>
        </authorList>
    </citation>
    <scope>NUCLEOTIDE SEQUENCE [LARGE SCALE GENOMIC DNA]</scope>
    <source>
        <strain evidence="2 4">DSM 23048</strain>
    </source>
</reference>
<accession>A0A164A4M8</accession>
<evidence type="ECO:0000313" key="1">
    <source>
        <dbReference type="EMBL" id="KZE82973.1"/>
    </source>
</evidence>
<dbReference type="EMBL" id="FNYS01000001">
    <property type="protein sequence ID" value="SEI52849.1"/>
    <property type="molecule type" value="Genomic_DNA"/>
</dbReference>
<dbReference type="GeneID" id="82255614"/>